<accession>A0ABD6SLH2</accession>
<evidence type="ECO:0000313" key="6">
    <source>
        <dbReference type="Proteomes" id="UP000220502"/>
    </source>
</evidence>
<reference evidence="5 6" key="1">
    <citation type="submission" date="2017-09" db="EMBL/GenBank/DDBJ databases">
        <title>Large-scale bioinformatics analysis of Bacillus genomes uncovers conserved roles of natural products in bacterial physiology.</title>
        <authorList>
            <consortium name="Agbiome Team Llc"/>
            <person name="Bleich R.M."/>
            <person name="Kirk G.J."/>
            <person name="Santa Maria K.C."/>
            <person name="Allen S.E."/>
            <person name="Farag S."/>
            <person name="Shank E.A."/>
            <person name="Bowers A."/>
        </authorList>
    </citation>
    <scope>NUCLEOTIDE SEQUENCE [LARGE SCALE GENOMIC DNA]</scope>
    <source>
        <strain evidence="5 6">AFS007900</strain>
    </source>
</reference>
<dbReference type="Pfam" id="PF08964">
    <property type="entry name" value="Crystall_3"/>
    <property type="match status" value="1"/>
</dbReference>
<protein>
    <recommendedName>
        <fullName evidence="4">Beta/gamma crystallin 'Greek key' domain-containing protein</fullName>
    </recommendedName>
</protein>
<dbReference type="SUPFAM" id="SSF49695">
    <property type="entry name" value="gamma-Crystallin-like"/>
    <property type="match status" value="1"/>
</dbReference>
<evidence type="ECO:0000313" key="5">
    <source>
        <dbReference type="EMBL" id="PEX44211.1"/>
    </source>
</evidence>
<dbReference type="EMBL" id="NTXF01000050">
    <property type="protein sequence ID" value="PEX44211.1"/>
    <property type="molecule type" value="Genomic_DNA"/>
</dbReference>
<dbReference type="RefSeq" id="WP_098402986.1">
    <property type="nucleotide sequence ID" value="NZ_NTXF01000050.1"/>
</dbReference>
<name>A0ABD6SLH2_BACTU</name>
<dbReference type="InterPro" id="IPR015059">
    <property type="entry name" value="Ca_cell_adhesion_N_dom"/>
</dbReference>
<comment type="caution">
    <text evidence="5">The sequence shown here is derived from an EMBL/GenBank/DDBJ whole genome shotgun (WGS) entry which is preliminary data.</text>
</comment>
<evidence type="ECO:0000256" key="1">
    <source>
        <dbReference type="ARBA" id="ARBA00009646"/>
    </source>
</evidence>
<dbReference type="Gene3D" id="2.60.20.10">
    <property type="entry name" value="Crystallins"/>
    <property type="match status" value="1"/>
</dbReference>
<dbReference type="InterPro" id="IPR011024">
    <property type="entry name" value="G_crystallin-like"/>
</dbReference>
<comment type="similarity">
    <text evidence="1">Belongs to the beta/gamma-crystallin family.</text>
</comment>
<feature type="region of interest" description="Disordered" evidence="3">
    <location>
        <begin position="1"/>
        <end position="26"/>
    </location>
</feature>
<feature type="domain" description="Beta/gamma crystallin 'Greek key'" evidence="4">
    <location>
        <begin position="42"/>
        <end position="129"/>
    </location>
</feature>
<proteinExistence type="inferred from homology"/>
<gene>
    <name evidence="5" type="ORF">CN461_27555</name>
</gene>
<dbReference type="AlphaFoldDB" id="A0ABD6SLH2"/>
<organism evidence="5 6">
    <name type="scientific">Bacillus thuringiensis</name>
    <dbReference type="NCBI Taxonomy" id="1428"/>
    <lineage>
        <taxon>Bacteria</taxon>
        <taxon>Bacillati</taxon>
        <taxon>Bacillota</taxon>
        <taxon>Bacilli</taxon>
        <taxon>Bacillales</taxon>
        <taxon>Bacillaceae</taxon>
        <taxon>Bacillus</taxon>
        <taxon>Bacillus cereus group</taxon>
    </lineage>
</organism>
<keyword evidence="2" id="KW-0677">Repeat</keyword>
<dbReference type="InterPro" id="IPR001064">
    <property type="entry name" value="Beta/gamma_crystallin"/>
</dbReference>
<sequence length="132" mass="15189">MYYNPNNYNPNNYNPNSYSPNNYNSSNYDPDSYENIDVRQGTVQFFEHINATGSSFNVNLGSDVEYVGDVWNDKISSVRCPPRSLVALYEHRGFKGRVVLLITRGNNSRVVNLHTHLDFNDQLSSIRIFQIC</sequence>
<evidence type="ECO:0000256" key="3">
    <source>
        <dbReference type="SAM" id="MobiDB-lite"/>
    </source>
</evidence>
<dbReference type="Proteomes" id="UP000220502">
    <property type="component" value="Unassembled WGS sequence"/>
</dbReference>
<evidence type="ECO:0000259" key="4">
    <source>
        <dbReference type="SMART" id="SM00247"/>
    </source>
</evidence>
<dbReference type="SMART" id="SM00247">
    <property type="entry name" value="XTALbg"/>
    <property type="match status" value="1"/>
</dbReference>
<evidence type="ECO:0000256" key="2">
    <source>
        <dbReference type="ARBA" id="ARBA00022737"/>
    </source>
</evidence>